<dbReference type="Proteomes" id="UP001215151">
    <property type="component" value="Unassembled WGS sequence"/>
</dbReference>
<keyword evidence="2 6" id="KW-0812">Transmembrane</keyword>
<evidence type="ECO:0000256" key="3">
    <source>
        <dbReference type="ARBA" id="ARBA00022989"/>
    </source>
</evidence>
<keyword evidence="8" id="KW-1185">Reference proteome</keyword>
<feature type="transmembrane region" description="Helical" evidence="6">
    <location>
        <begin position="84"/>
        <end position="106"/>
    </location>
</feature>
<feature type="transmembrane region" description="Helical" evidence="6">
    <location>
        <begin position="53"/>
        <end position="72"/>
    </location>
</feature>
<gene>
    <name evidence="7" type="ORF">ONZ51_g6249</name>
</gene>
<dbReference type="AlphaFoldDB" id="A0AAD7TSQ8"/>
<dbReference type="GO" id="GO:0045048">
    <property type="term" value="P:protein insertion into ER membrane"/>
    <property type="evidence" value="ECO:0007669"/>
    <property type="project" value="InterPro"/>
</dbReference>
<dbReference type="GO" id="GO:0005789">
    <property type="term" value="C:endoplasmic reticulum membrane"/>
    <property type="evidence" value="ECO:0007669"/>
    <property type="project" value="InterPro"/>
</dbReference>
<name>A0AAD7TSQ8_9APHY</name>
<evidence type="ECO:0000313" key="8">
    <source>
        <dbReference type="Proteomes" id="UP001215151"/>
    </source>
</evidence>
<reference evidence="7" key="1">
    <citation type="submission" date="2022-11" db="EMBL/GenBank/DDBJ databases">
        <title>Genome Sequence of Cubamyces cubensis.</title>
        <authorList>
            <person name="Buettner E."/>
        </authorList>
    </citation>
    <scope>NUCLEOTIDE SEQUENCE</scope>
    <source>
        <strain evidence="7">MPL-01</strain>
    </source>
</reference>
<dbReference type="GO" id="GO:0044183">
    <property type="term" value="F:protein folding chaperone"/>
    <property type="evidence" value="ECO:0007669"/>
    <property type="project" value="InterPro"/>
</dbReference>
<evidence type="ECO:0000256" key="1">
    <source>
        <dbReference type="ARBA" id="ARBA00004370"/>
    </source>
</evidence>
<feature type="region of interest" description="Disordered" evidence="5">
    <location>
        <begin position="1"/>
        <end position="24"/>
    </location>
</feature>
<evidence type="ECO:0000256" key="2">
    <source>
        <dbReference type="ARBA" id="ARBA00022692"/>
    </source>
</evidence>
<dbReference type="EMBL" id="JAPEVG010000146">
    <property type="protein sequence ID" value="KAJ8481065.1"/>
    <property type="molecule type" value="Genomic_DNA"/>
</dbReference>
<proteinExistence type="predicted"/>
<protein>
    <submittedName>
        <fullName evidence="7">Uncharacterized protein</fullName>
    </submittedName>
</protein>
<organism evidence="7 8">
    <name type="scientific">Trametes cubensis</name>
    <dbReference type="NCBI Taxonomy" id="1111947"/>
    <lineage>
        <taxon>Eukaryota</taxon>
        <taxon>Fungi</taxon>
        <taxon>Dikarya</taxon>
        <taxon>Basidiomycota</taxon>
        <taxon>Agaricomycotina</taxon>
        <taxon>Agaricomycetes</taxon>
        <taxon>Polyporales</taxon>
        <taxon>Polyporaceae</taxon>
        <taxon>Trametes</taxon>
    </lineage>
</organism>
<comment type="caution">
    <text evidence="7">The sequence shown here is derived from an EMBL/GenBank/DDBJ whole genome shotgun (WGS) entry which is preliminary data.</text>
</comment>
<accession>A0AAD7TSQ8</accession>
<sequence>MSSSALVPGDDPRDPSAETPLTLPEKWQTESVDALSSSMMFVSGLIMVTRNRYLAWPAFLLSINSVINQHPLRTKEGGQSNVSVVLLGIAALIASYLPLIMIGPGVKAPVPTA</sequence>
<evidence type="ECO:0000256" key="5">
    <source>
        <dbReference type="SAM" id="MobiDB-lite"/>
    </source>
</evidence>
<comment type="subcellular location">
    <subcellularLocation>
        <location evidence="1">Membrane</location>
    </subcellularLocation>
</comment>
<evidence type="ECO:0000256" key="4">
    <source>
        <dbReference type="ARBA" id="ARBA00023136"/>
    </source>
</evidence>
<dbReference type="InterPro" id="IPR005351">
    <property type="entry name" value="ASTER"/>
</dbReference>
<keyword evidence="3 6" id="KW-1133">Transmembrane helix</keyword>
<dbReference type="Pfam" id="PF03669">
    <property type="entry name" value="ASTER"/>
    <property type="match status" value="1"/>
</dbReference>
<evidence type="ECO:0000313" key="7">
    <source>
        <dbReference type="EMBL" id="KAJ8481065.1"/>
    </source>
</evidence>
<keyword evidence="4 6" id="KW-0472">Membrane</keyword>
<evidence type="ECO:0000256" key="6">
    <source>
        <dbReference type="SAM" id="Phobius"/>
    </source>
</evidence>